<dbReference type="STRING" id="1231392.OCGS_2364"/>
<reference evidence="2 3" key="1">
    <citation type="journal article" date="2012" name="J. Bacteriol.">
        <title>Draft Genome Sequence of Oceaniovalibus guishaninsula JLT2003T.</title>
        <authorList>
            <person name="Tang K."/>
            <person name="Liu K."/>
            <person name="Jiao N."/>
        </authorList>
    </citation>
    <scope>NUCLEOTIDE SEQUENCE [LARGE SCALE GENOMIC DNA]</scope>
    <source>
        <strain evidence="2 3">JLT2003</strain>
    </source>
</reference>
<dbReference type="EMBL" id="AMGO01000052">
    <property type="protein sequence ID" value="EKE43632.1"/>
    <property type="molecule type" value="Genomic_DNA"/>
</dbReference>
<accession>K2HAI5</accession>
<dbReference type="eggNOG" id="ENOG502Z7WE">
    <property type="taxonomic scope" value="Bacteria"/>
</dbReference>
<keyword evidence="1" id="KW-0732">Signal</keyword>
<organism evidence="2 3">
    <name type="scientific">Oceaniovalibus guishaninsula JLT2003</name>
    <dbReference type="NCBI Taxonomy" id="1231392"/>
    <lineage>
        <taxon>Bacteria</taxon>
        <taxon>Pseudomonadati</taxon>
        <taxon>Pseudomonadota</taxon>
        <taxon>Alphaproteobacteria</taxon>
        <taxon>Rhodobacterales</taxon>
        <taxon>Roseobacteraceae</taxon>
        <taxon>Oceaniovalibus</taxon>
    </lineage>
</organism>
<dbReference type="OrthoDB" id="7929427at2"/>
<evidence type="ECO:0000313" key="3">
    <source>
        <dbReference type="Proteomes" id="UP000006765"/>
    </source>
</evidence>
<sequence>MPNSAHLAACALATLLTAGPVAAQTPLSAIDWLSDSVRKPATAAKPRRAPATDVAVNALPRQVTVAPLGAPAPDRVGLLPAERVGLPDDLWHGSASADLARALSHDRAGALPALRDLLRAMLQSAAEPPADSGPEAVLFFARIDALLAMGDIDAARALLDRAEREEPRHFRRWFDIALLTGHEDLGCARMQALPAITPTYAARVFCLARGGDWATAALTLDTASALGVVGPAEAALLSAFLDDGTEPAASLIPPRQPSPLQFALFEAIGLPIGTASLPLAFAHSDLRHTVGWKAQIEAAERLARAGAISGSQLWSVYGARQAAASGGVWDRVRLAHDLDAAMQAGDAGAVADLLPDLWDAMRAAGLAHAFAAHYGPALSRLDLDGGAARTLAEIGVLSPARDRILATDAANALPPFLLSLARSAPDPSAAASDRERAIAEGFDAPPPARAGEMLQTGRIGEALLMAMDLIETGEAGNPDALHDGLAILRAAGQDDTARDAALDLLILDRRI</sequence>
<dbReference type="PATRIC" id="fig|1231392.3.peg.2377"/>
<dbReference type="AlphaFoldDB" id="K2HAI5"/>
<protein>
    <submittedName>
        <fullName evidence="2">Uncharacterized protein</fullName>
    </submittedName>
</protein>
<keyword evidence="3" id="KW-1185">Reference proteome</keyword>
<comment type="caution">
    <text evidence="2">The sequence shown here is derived from an EMBL/GenBank/DDBJ whole genome shotgun (WGS) entry which is preliminary data.</text>
</comment>
<dbReference type="RefSeq" id="WP_007427516.1">
    <property type="nucleotide sequence ID" value="NZ_AMGO01000052.1"/>
</dbReference>
<name>K2HAI5_9RHOB</name>
<gene>
    <name evidence="2" type="ORF">OCGS_2364</name>
</gene>
<evidence type="ECO:0000313" key="2">
    <source>
        <dbReference type="EMBL" id="EKE43632.1"/>
    </source>
</evidence>
<feature type="signal peptide" evidence="1">
    <location>
        <begin position="1"/>
        <end position="23"/>
    </location>
</feature>
<evidence type="ECO:0000256" key="1">
    <source>
        <dbReference type="SAM" id="SignalP"/>
    </source>
</evidence>
<dbReference type="Proteomes" id="UP000006765">
    <property type="component" value="Unassembled WGS sequence"/>
</dbReference>
<proteinExistence type="predicted"/>
<feature type="chain" id="PRO_5003860553" evidence="1">
    <location>
        <begin position="24"/>
        <end position="511"/>
    </location>
</feature>